<accession>A0A0F9HS67</accession>
<name>A0A0F9HS67_9ZZZZ</name>
<dbReference type="EMBL" id="LAZR01014263">
    <property type="protein sequence ID" value="KKM18241.1"/>
    <property type="molecule type" value="Genomic_DNA"/>
</dbReference>
<dbReference type="AlphaFoldDB" id="A0A0F9HS67"/>
<reference evidence="1" key="1">
    <citation type="journal article" date="2015" name="Nature">
        <title>Complex archaea that bridge the gap between prokaryotes and eukaryotes.</title>
        <authorList>
            <person name="Spang A."/>
            <person name="Saw J.H."/>
            <person name="Jorgensen S.L."/>
            <person name="Zaremba-Niedzwiedzka K."/>
            <person name="Martijn J."/>
            <person name="Lind A.E."/>
            <person name="van Eijk R."/>
            <person name="Schleper C."/>
            <person name="Guy L."/>
            <person name="Ettema T.J."/>
        </authorList>
    </citation>
    <scope>NUCLEOTIDE SEQUENCE</scope>
</reference>
<sequence>MTENSADVHIDVLLALRVRPVRMNGVGCLRLQGESIVSDKSVRIRRKCE</sequence>
<organism evidence="1">
    <name type="scientific">marine sediment metagenome</name>
    <dbReference type="NCBI Taxonomy" id="412755"/>
    <lineage>
        <taxon>unclassified sequences</taxon>
        <taxon>metagenomes</taxon>
        <taxon>ecological metagenomes</taxon>
    </lineage>
</organism>
<proteinExistence type="predicted"/>
<protein>
    <submittedName>
        <fullName evidence="1">Uncharacterized protein</fullName>
    </submittedName>
</protein>
<comment type="caution">
    <text evidence="1">The sequence shown here is derived from an EMBL/GenBank/DDBJ whole genome shotgun (WGS) entry which is preliminary data.</text>
</comment>
<evidence type="ECO:0000313" key="1">
    <source>
        <dbReference type="EMBL" id="KKM18241.1"/>
    </source>
</evidence>
<gene>
    <name evidence="1" type="ORF">LCGC14_1667680</name>
</gene>